<evidence type="ECO:0000256" key="14">
    <source>
        <dbReference type="ARBA" id="ARBA00049244"/>
    </source>
</evidence>
<name>A0A7X0TTB5_9GAMM</name>
<keyword evidence="7 15" id="KW-0235">DNA replication</keyword>
<keyword evidence="6 15" id="KW-0548">Nucleotidyltransferase</keyword>
<evidence type="ECO:0000256" key="2">
    <source>
        <dbReference type="ARBA" id="ARBA00010945"/>
    </source>
</evidence>
<dbReference type="Pfam" id="PF00817">
    <property type="entry name" value="IMS"/>
    <property type="match status" value="1"/>
</dbReference>
<dbReference type="InterPro" id="IPR017961">
    <property type="entry name" value="DNA_pol_Y-fam_little_finger"/>
</dbReference>
<comment type="cofactor">
    <cofactor evidence="15">
        <name>Mg(2+)</name>
        <dbReference type="ChEBI" id="CHEBI:18420"/>
    </cofactor>
    <text evidence="15">Binds 2 magnesium ions per subunit.</text>
</comment>
<feature type="binding site" evidence="15">
    <location>
        <position position="11"/>
    </location>
    <ligand>
        <name>Mg(2+)</name>
        <dbReference type="ChEBI" id="CHEBI:18420"/>
    </ligand>
</feature>
<dbReference type="Proteomes" id="UP000537141">
    <property type="component" value="Unassembled WGS sequence"/>
</dbReference>
<dbReference type="GO" id="GO:0006261">
    <property type="term" value="P:DNA-templated DNA replication"/>
    <property type="evidence" value="ECO:0007669"/>
    <property type="project" value="UniProtKB-UniRule"/>
</dbReference>
<dbReference type="InterPro" id="IPR001126">
    <property type="entry name" value="UmuC"/>
</dbReference>
<evidence type="ECO:0000256" key="9">
    <source>
        <dbReference type="ARBA" id="ARBA00022763"/>
    </source>
</evidence>
<evidence type="ECO:0000256" key="11">
    <source>
        <dbReference type="ARBA" id="ARBA00022932"/>
    </source>
</evidence>
<sequence length="356" mass="39791">MSALRKIIHVDMDAFYVSVEIRDKPELAQKPVAVGGKANSRGVLSTCNYIARKYGVRSAMPNSVALRKCPDLIILPGRMEVYKSISAQLRSIFLRYTDKIEPLSLDEAYLDVTHCTLFNGSATLIAQDIRHSIFTELNLTASAGIAPVKFLAKVASDLNKPNGQFVITPNDISDFIKNMPLNKIPGVGKVTFEKLKANGFETGKDIIKAQEHVLVSQFGRLGVSLWQKCHGIDNREVEVTRVRKSVGVERTFAQDVCDFEQLSQFMHTTLIPELKRRANGYINTREISKLGVKVKFKDFQQTTKEFKFQHYDSDIFTALLKEAISRGNGKAVRLLGVHIGLGDETKELQQIAFELG</sequence>
<keyword evidence="9 15" id="KW-0227">DNA damage</keyword>
<dbReference type="Pfam" id="PF11799">
    <property type="entry name" value="IMS_C"/>
    <property type="match status" value="1"/>
</dbReference>
<dbReference type="InterPro" id="IPR043128">
    <property type="entry name" value="Rev_trsase/Diguanyl_cyclase"/>
</dbReference>
<comment type="subunit">
    <text evidence="15">Monomer.</text>
</comment>
<comment type="catalytic activity">
    <reaction evidence="14 15">
        <text>DNA(n) + a 2'-deoxyribonucleoside 5'-triphosphate = DNA(n+1) + diphosphate</text>
        <dbReference type="Rhea" id="RHEA:22508"/>
        <dbReference type="Rhea" id="RHEA-COMP:17339"/>
        <dbReference type="Rhea" id="RHEA-COMP:17340"/>
        <dbReference type="ChEBI" id="CHEBI:33019"/>
        <dbReference type="ChEBI" id="CHEBI:61560"/>
        <dbReference type="ChEBI" id="CHEBI:173112"/>
        <dbReference type="EC" id="2.7.7.7"/>
    </reaction>
</comment>
<comment type="similarity">
    <text evidence="2 15">Belongs to the DNA polymerase type-Y family.</text>
</comment>
<evidence type="ECO:0000256" key="12">
    <source>
        <dbReference type="ARBA" id="ARBA00023125"/>
    </source>
</evidence>
<dbReference type="GO" id="GO:0006281">
    <property type="term" value="P:DNA repair"/>
    <property type="evidence" value="ECO:0007669"/>
    <property type="project" value="UniProtKB-UniRule"/>
</dbReference>
<organism evidence="17 18">
    <name type="scientific">Thalassotalea piscium</name>
    <dbReference type="NCBI Taxonomy" id="1230533"/>
    <lineage>
        <taxon>Bacteria</taxon>
        <taxon>Pseudomonadati</taxon>
        <taxon>Pseudomonadota</taxon>
        <taxon>Gammaproteobacteria</taxon>
        <taxon>Alteromonadales</taxon>
        <taxon>Colwelliaceae</taxon>
        <taxon>Thalassotalea</taxon>
    </lineage>
</organism>
<dbReference type="GO" id="GO:0003887">
    <property type="term" value="F:DNA-directed DNA polymerase activity"/>
    <property type="evidence" value="ECO:0007669"/>
    <property type="project" value="UniProtKB-UniRule"/>
</dbReference>
<evidence type="ECO:0000256" key="7">
    <source>
        <dbReference type="ARBA" id="ARBA00022705"/>
    </source>
</evidence>
<dbReference type="Gene3D" id="3.30.70.270">
    <property type="match status" value="1"/>
</dbReference>
<evidence type="ECO:0000256" key="10">
    <source>
        <dbReference type="ARBA" id="ARBA00022842"/>
    </source>
</evidence>
<keyword evidence="11 15" id="KW-0239">DNA-directed DNA polymerase</keyword>
<dbReference type="CDD" id="cd03586">
    <property type="entry name" value="PolY_Pol_IV_kappa"/>
    <property type="match status" value="1"/>
</dbReference>
<dbReference type="AlphaFoldDB" id="A0A7X0TTB5"/>
<feature type="binding site" evidence="15">
    <location>
        <position position="106"/>
    </location>
    <ligand>
        <name>Mg(2+)</name>
        <dbReference type="ChEBI" id="CHEBI:18420"/>
    </ligand>
</feature>
<evidence type="ECO:0000256" key="4">
    <source>
        <dbReference type="ARBA" id="ARBA00022490"/>
    </source>
</evidence>
<keyword evidence="13 15" id="KW-0234">DNA repair</keyword>
<dbReference type="PANTHER" id="PTHR11076">
    <property type="entry name" value="DNA REPAIR POLYMERASE UMUC / TRANSFERASE FAMILY MEMBER"/>
    <property type="match status" value="1"/>
</dbReference>
<evidence type="ECO:0000313" key="17">
    <source>
        <dbReference type="EMBL" id="MBB6542969.1"/>
    </source>
</evidence>
<keyword evidence="18" id="KW-1185">Reference proteome</keyword>
<dbReference type="GO" id="GO:0009432">
    <property type="term" value="P:SOS response"/>
    <property type="evidence" value="ECO:0007669"/>
    <property type="project" value="TreeGrafter"/>
</dbReference>
<accession>A0A7X0TTB5</accession>
<dbReference type="InterPro" id="IPR043502">
    <property type="entry name" value="DNA/RNA_pol_sf"/>
</dbReference>
<comment type="function">
    <text evidence="15">Poorly processive, error-prone DNA polymerase involved in untargeted mutagenesis. Copies undamaged DNA at stalled replication forks, which arise in vivo from mismatched or misaligned primer ends. These misaligned primers can be extended by PolIV. Exhibits no 3'-5' exonuclease (proofreading) activity. May be involved in translesional synthesis, in conjunction with the beta clamp from PolIII.</text>
</comment>
<dbReference type="EC" id="2.7.7.7" evidence="15"/>
<dbReference type="EMBL" id="JACHHU010000009">
    <property type="protein sequence ID" value="MBB6542969.1"/>
    <property type="molecule type" value="Genomic_DNA"/>
</dbReference>
<gene>
    <name evidence="15" type="primary">dinB</name>
    <name evidence="17" type="ORF">HNQ55_001473</name>
</gene>
<dbReference type="Gene3D" id="1.10.150.20">
    <property type="entry name" value="5' to 3' exonuclease, C-terminal subdomain"/>
    <property type="match status" value="1"/>
</dbReference>
<comment type="subcellular location">
    <subcellularLocation>
        <location evidence="1 15">Cytoplasm</location>
    </subcellularLocation>
</comment>
<dbReference type="SUPFAM" id="SSF56672">
    <property type="entry name" value="DNA/RNA polymerases"/>
    <property type="match status" value="1"/>
</dbReference>
<feature type="active site" evidence="15">
    <location>
        <position position="107"/>
    </location>
</feature>
<protein>
    <recommendedName>
        <fullName evidence="15">DNA polymerase IV</fullName>
        <shortName evidence="15">Pol IV</shortName>
        <ecNumber evidence="15">2.7.7.7</ecNumber>
    </recommendedName>
</protein>
<evidence type="ECO:0000256" key="13">
    <source>
        <dbReference type="ARBA" id="ARBA00023204"/>
    </source>
</evidence>
<dbReference type="GO" id="GO:0042276">
    <property type="term" value="P:error-prone translesion synthesis"/>
    <property type="evidence" value="ECO:0007669"/>
    <property type="project" value="TreeGrafter"/>
</dbReference>
<evidence type="ECO:0000259" key="16">
    <source>
        <dbReference type="PROSITE" id="PS50173"/>
    </source>
</evidence>
<dbReference type="Gene3D" id="3.30.1490.100">
    <property type="entry name" value="DNA polymerase, Y-family, little finger domain"/>
    <property type="match status" value="1"/>
</dbReference>
<evidence type="ECO:0000313" key="18">
    <source>
        <dbReference type="Proteomes" id="UP000537141"/>
    </source>
</evidence>
<keyword evidence="4 15" id="KW-0963">Cytoplasm</keyword>
<keyword evidence="3 15" id="KW-0515">Mutator protein</keyword>
<evidence type="ECO:0000256" key="15">
    <source>
        <dbReference type="HAMAP-Rule" id="MF_01113"/>
    </source>
</evidence>
<dbReference type="InterPro" id="IPR022880">
    <property type="entry name" value="DNApol_IV"/>
</dbReference>
<reference evidence="17 18" key="1">
    <citation type="submission" date="2020-08" db="EMBL/GenBank/DDBJ databases">
        <title>Genomic Encyclopedia of Type Strains, Phase IV (KMG-IV): sequencing the most valuable type-strain genomes for metagenomic binning, comparative biology and taxonomic classification.</title>
        <authorList>
            <person name="Goeker M."/>
        </authorList>
    </citation>
    <scope>NUCLEOTIDE SEQUENCE [LARGE SCALE GENOMIC DNA]</scope>
    <source>
        <strain evidence="17 18">DSM 26287</strain>
    </source>
</reference>
<dbReference type="SUPFAM" id="SSF100879">
    <property type="entry name" value="Lesion bypass DNA polymerase (Y-family), little finger domain"/>
    <property type="match status" value="1"/>
</dbReference>
<evidence type="ECO:0000256" key="8">
    <source>
        <dbReference type="ARBA" id="ARBA00022723"/>
    </source>
</evidence>
<dbReference type="InterPro" id="IPR050116">
    <property type="entry name" value="DNA_polymerase-Y"/>
</dbReference>
<dbReference type="GO" id="GO:0005829">
    <property type="term" value="C:cytosol"/>
    <property type="evidence" value="ECO:0007669"/>
    <property type="project" value="TreeGrafter"/>
</dbReference>
<feature type="domain" description="UmuC" evidence="16">
    <location>
        <begin position="7"/>
        <end position="188"/>
    </location>
</feature>
<feature type="site" description="Substrate discrimination" evidence="15">
    <location>
        <position position="16"/>
    </location>
</feature>
<dbReference type="FunFam" id="3.30.70.270:FF:000002">
    <property type="entry name" value="DNA polymerase IV"/>
    <property type="match status" value="1"/>
</dbReference>
<dbReference type="GO" id="GO:0003684">
    <property type="term" value="F:damaged DNA binding"/>
    <property type="evidence" value="ECO:0007669"/>
    <property type="project" value="InterPro"/>
</dbReference>
<evidence type="ECO:0000256" key="1">
    <source>
        <dbReference type="ARBA" id="ARBA00004496"/>
    </source>
</evidence>
<dbReference type="PANTHER" id="PTHR11076:SF33">
    <property type="entry name" value="DNA POLYMERASE KAPPA"/>
    <property type="match status" value="1"/>
</dbReference>
<evidence type="ECO:0000256" key="6">
    <source>
        <dbReference type="ARBA" id="ARBA00022695"/>
    </source>
</evidence>
<evidence type="ECO:0000256" key="3">
    <source>
        <dbReference type="ARBA" id="ARBA00022457"/>
    </source>
</evidence>
<dbReference type="GO" id="GO:0000287">
    <property type="term" value="F:magnesium ion binding"/>
    <property type="evidence" value="ECO:0007669"/>
    <property type="project" value="UniProtKB-UniRule"/>
</dbReference>
<dbReference type="HAMAP" id="MF_01113">
    <property type="entry name" value="DNApol_IV"/>
    <property type="match status" value="1"/>
</dbReference>
<dbReference type="Pfam" id="PF11798">
    <property type="entry name" value="IMS_HHH"/>
    <property type="match status" value="1"/>
</dbReference>
<dbReference type="PROSITE" id="PS50173">
    <property type="entry name" value="UMUC"/>
    <property type="match status" value="1"/>
</dbReference>
<dbReference type="InterPro" id="IPR024728">
    <property type="entry name" value="PolY_HhH_motif"/>
</dbReference>
<keyword evidence="5 15" id="KW-0808">Transferase</keyword>
<dbReference type="Gene3D" id="3.40.1170.60">
    <property type="match status" value="1"/>
</dbReference>
<keyword evidence="8 15" id="KW-0479">Metal-binding</keyword>
<keyword evidence="12 15" id="KW-0238">DNA-binding</keyword>
<keyword evidence="10 15" id="KW-0460">Magnesium</keyword>
<dbReference type="RefSeq" id="WP_184423774.1">
    <property type="nucleotide sequence ID" value="NZ_AP027362.1"/>
</dbReference>
<evidence type="ECO:0000256" key="5">
    <source>
        <dbReference type="ARBA" id="ARBA00022679"/>
    </source>
</evidence>
<dbReference type="FunFam" id="3.40.1170.60:FF:000001">
    <property type="entry name" value="DNA polymerase IV"/>
    <property type="match status" value="1"/>
</dbReference>
<comment type="caution">
    <text evidence="17">The sequence shown here is derived from an EMBL/GenBank/DDBJ whole genome shotgun (WGS) entry which is preliminary data.</text>
</comment>
<dbReference type="InterPro" id="IPR036775">
    <property type="entry name" value="DNA_pol_Y-fam_lit_finger_sf"/>
</dbReference>
<proteinExistence type="inferred from homology"/>
<dbReference type="NCBIfam" id="NF002677">
    <property type="entry name" value="PRK02406.1"/>
    <property type="match status" value="1"/>
</dbReference>